<comment type="caution">
    <text evidence="1">The sequence shown here is derived from an EMBL/GenBank/DDBJ whole genome shotgun (WGS) entry which is preliminary data.</text>
</comment>
<reference evidence="1" key="1">
    <citation type="submission" date="2023-04" db="EMBL/GenBank/DDBJ databases">
        <title>A chromosome-level genome assembly of the parasitoid wasp Eretmocerus hayati.</title>
        <authorList>
            <person name="Zhong Y."/>
            <person name="Liu S."/>
            <person name="Liu Y."/>
        </authorList>
    </citation>
    <scope>NUCLEOTIDE SEQUENCE</scope>
    <source>
        <strain evidence="1">ZJU_SS_LIU_2023</strain>
    </source>
</reference>
<keyword evidence="2" id="KW-1185">Reference proteome</keyword>
<sequence length="255" mass="29673">MTIDKRKTLNFNTIWIRFDAESSDRHQLFIKEHSVRNQDPKYPKGETLFVVNIPPYATAVSLKQAFESSCGDVKLVDFIENSNKTGFKTAYVVFKKEVSLDKALSLQQEYTLTLSTADAPVATGITKWCREYNESLIKEADLKKTIEDYMHGYDQRETKRLEDENAAAETVDDEGWTTITGKKKRGQFALARKESTIQKVQLKEEGKKHKKQLLNFYTFQIREAKKQNLADLRKKFELDKKKLEQIKAKRKFKPF</sequence>
<proteinExistence type="predicted"/>
<gene>
    <name evidence="1" type="ORF">QAD02_023549</name>
</gene>
<name>A0ACC2PWG1_9HYME</name>
<evidence type="ECO:0000313" key="1">
    <source>
        <dbReference type="EMBL" id="KAJ8687755.1"/>
    </source>
</evidence>
<dbReference type="EMBL" id="CM056741">
    <property type="protein sequence ID" value="KAJ8687755.1"/>
    <property type="molecule type" value="Genomic_DNA"/>
</dbReference>
<accession>A0ACC2PWG1</accession>
<protein>
    <submittedName>
        <fullName evidence="1">Uncharacterized protein</fullName>
    </submittedName>
</protein>
<organism evidence="1 2">
    <name type="scientific">Eretmocerus hayati</name>
    <dbReference type="NCBI Taxonomy" id="131215"/>
    <lineage>
        <taxon>Eukaryota</taxon>
        <taxon>Metazoa</taxon>
        <taxon>Ecdysozoa</taxon>
        <taxon>Arthropoda</taxon>
        <taxon>Hexapoda</taxon>
        <taxon>Insecta</taxon>
        <taxon>Pterygota</taxon>
        <taxon>Neoptera</taxon>
        <taxon>Endopterygota</taxon>
        <taxon>Hymenoptera</taxon>
        <taxon>Apocrita</taxon>
        <taxon>Proctotrupomorpha</taxon>
        <taxon>Chalcidoidea</taxon>
        <taxon>Aphelinidae</taxon>
        <taxon>Aphelininae</taxon>
        <taxon>Eretmocerus</taxon>
    </lineage>
</organism>
<evidence type="ECO:0000313" key="2">
    <source>
        <dbReference type="Proteomes" id="UP001239111"/>
    </source>
</evidence>
<dbReference type="Proteomes" id="UP001239111">
    <property type="component" value="Chromosome 1"/>
</dbReference>